<evidence type="ECO:0000313" key="6">
    <source>
        <dbReference type="Proteomes" id="UP000494183"/>
    </source>
</evidence>
<evidence type="ECO:0000256" key="1">
    <source>
        <dbReference type="ARBA" id="ARBA00022723"/>
    </source>
</evidence>
<evidence type="ECO:0000256" key="2">
    <source>
        <dbReference type="ARBA" id="ARBA00022833"/>
    </source>
</evidence>
<dbReference type="InterPro" id="IPR011032">
    <property type="entry name" value="GroES-like_sf"/>
</dbReference>
<sequence>MDIARRAPGAHDVQIEIAYCGVCHSDLHQVRSEWAGTLSPCVPGHEIVGRVSEVGANVLGFRLGELVGVGCIVDSCQHCADCAALRAAQARRHNDAGGRSGYAA</sequence>
<evidence type="ECO:0000313" key="5">
    <source>
        <dbReference type="EMBL" id="CAB3931289.1"/>
    </source>
</evidence>
<dbReference type="GO" id="GO:0008743">
    <property type="term" value="F:L-threonine 3-dehydrogenase activity"/>
    <property type="evidence" value="ECO:0007669"/>
    <property type="project" value="UniProtKB-EC"/>
</dbReference>
<dbReference type="InterPro" id="IPR047109">
    <property type="entry name" value="CAD-like"/>
</dbReference>
<dbReference type="Proteomes" id="UP000494183">
    <property type="component" value="Unassembled WGS sequence"/>
</dbReference>
<dbReference type="GO" id="GO:0008270">
    <property type="term" value="F:zinc ion binding"/>
    <property type="evidence" value="ECO:0007669"/>
    <property type="project" value="InterPro"/>
</dbReference>
<dbReference type="EMBL" id="CADILH010000003">
    <property type="protein sequence ID" value="CAB3931289.1"/>
    <property type="molecule type" value="Genomic_DNA"/>
</dbReference>
<dbReference type="AlphaFoldDB" id="A0A6S7F4H6"/>
<evidence type="ECO:0000259" key="4">
    <source>
        <dbReference type="Pfam" id="PF08240"/>
    </source>
</evidence>
<gene>
    <name evidence="5" type="primary">tdh_1</name>
    <name evidence="5" type="ORF">LMG6000_02077</name>
</gene>
<keyword evidence="2" id="KW-0862">Zinc</keyword>
<name>A0A6S7F4H6_9BURK</name>
<dbReference type="EC" id="1.1.1.103" evidence="5"/>
<keyword evidence="6" id="KW-1185">Reference proteome</keyword>
<accession>A0A6S7F4H6</accession>
<dbReference type="InterPro" id="IPR013154">
    <property type="entry name" value="ADH-like_N"/>
</dbReference>
<feature type="domain" description="Alcohol dehydrogenase-like N-terminal" evidence="4">
    <location>
        <begin position="9"/>
        <end position="90"/>
    </location>
</feature>
<protein>
    <submittedName>
        <fullName evidence="5">L-threonine 3-dehydrogenase</fullName>
        <ecNumber evidence="5">1.1.1.103</ecNumber>
    </submittedName>
</protein>
<dbReference type="PANTHER" id="PTHR42683">
    <property type="entry name" value="ALDEHYDE REDUCTASE"/>
    <property type="match status" value="1"/>
</dbReference>
<dbReference type="Gene3D" id="3.90.180.10">
    <property type="entry name" value="Medium-chain alcohol dehydrogenases, catalytic domain"/>
    <property type="match status" value="1"/>
</dbReference>
<dbReference type="PROSITE" id="PS00059">
    <property type="entry name" value="ADH_ZINC"/>
    <property type="match status" value="1"/>
</dbReference>
<dbReference type="Pfam" id="PF08240">
    <property type="entry name" value="ADH_N"/>
    <property type="match status" value="1"/>
</dbReference>
<evidence type="ECO:0000256" key="3">
    <source>
        <dbReference type="ARBA" id="ARBA00023002"/>
    </source>
</evidence>
<organism evidence="5 6">
    <name type="scientific">Achromobacter insolitus</name>
    <dbReference type="NCBI Taxonomy" id="217204"/>
    <lineage>
        <taxon>Bacteria</taxon>
        <taxon>Pseudomonadati</taxon>
        <taxon>Pseudomonadota</taxon>
        <taxon>Betaproteobacteria</taxon>
        <taxon>Burkholderiales</taxon>
        <taxon>Alcaligenaceae</taxon>
        <taxon>Achromobacter</taxon>
    </lineage>
</organism>
<keyword evidence="3 5" id="KW-0560">Oxidoreductase</keyword>
<reference evidence="5 6" key="1">
    <citation type="submission" date="2020-04" db="EMBL/GenBank/DDBJ databases">
        <authorList>
            <person name="De Canck E."/>
        </authorList>
    </citation>
    <scope>NUCLEOTIDE SEQUENCE [LARGE SCALE GENOMIC DNA]</scope>
    <source>
        <strain evidence="5 6">LMG 6000</strain>
    </source>
</reference>
<dbReference type="InterPro" id="IPR002328">
    <property type="entry name" value="ADH_Zn_CS"/>
</dbReference>
<keyword evidence="1" id="KW-0479">Metal-binding</keyword>
<proteinExistence type="predicted"/>
<dbReference type="SUPFAM" id="SSF50129">
    <property type="entry name" value="GroES-like"/>
    <property type="match status" value="1"/>
</dbReference>